<sequence length="139" mass="14737">MWAFSLLAAEDPLTRPEIIYGVAGLVGAMLVGAIAISLTDKWRKRATAPAHDATDMLTNYRDMYEHGEITEAEYTELRRKVADKVKNTPAPVVPPQPDPSGRPDPAKFAIPASSDSGAKIDPPAPPAVPPESPPTPGAA</sequence>
<evidence type="ECO:0000256" key="2">
    <source>
        <dbReference type="SAM" id="Phobius"/>
    </source>
</evidence>
<keyword evidence="2" id="KW-0472">Membrane</keyword>
<reference evidence="3 4" key="1">
    <citation type="submission" date="2019-05" db="EMBL/GenBank/DDBJ databases">
        <authorList>
            <consortium name="Science for Life Laboratories"/>
        </authorList>
    </citation>
    <scope>NUCLEOTIDE SEQUENCE [LARGE SCALE GENOMIC DNA]</scope>
    <source>
        <strain evidence="3">Soil9</strain>
    </source>
</reference>
<gene>
    <name evidence="3" type="ORF">SOIL9_06000</name>
</gene>
<name>A0A6P2DE41_9BACT</name>
<dbReference type="EMBL" id="LR593886">
    <property type="protein sequence ID" value="VTR97672.1"/>
    <property type="molecule type" value="Genomic_DNA"/>
</dbReference>
<evidence type="ECO:0000313" key="3">
    <source>
        <dbReference type="EMBL" id="VTR97672.1"/>
    </source>
</evidence>
<dbReference type="RefSeq" id="WP_162671310.1">
    <property type="nucleotide sequence ID" value="NZ_LR593886.1"/>
</dbReference>
<feature type="region of interest" description="Disordered" evidence="1">
    <location>
        <begin position="81"/>
        <end position="139"/>
    </location>
</feature>
<evidence type="ECO:0000256" key="1">
    <source>
        <dbReference type="SAM" id="MobiDB-lite"/>
    </source>
</evidence>
<proteinExistence type="predicted"/>
<feature type="compositionally biased region" description="Pro residues" evidence="1">
    <location>
        <begin position="91"/>
        <end position="102"/>
    </location>
</feature>
<dbReference type="Proteomes" id="UP000464178">
    <property type="component" value="Chromosome"/>
</dbReference>
<keyword evidence="2" id="KW-0812">Transmembrane</keyword>
<protein>
    <recommendedName>
        <fullName evidence="5">SHOCT domain-containing protein</fullName>
    </recommendedName>
</protein>
<feature type="transmembrane region" description="Helical" evidence="2">
    <location>
        <begin position="18"/>
        <end position="38"/>
    </location>
</feature>
<accession>A0A6P2DE41</accession>
<keyword evidence="4" id="KW-1185">Reference proteome</keyword>
<evidence type="ECO:0008006" key="5">
    <source>
        <dbReference type="Google" id="ProtNLM"/>
    </source>
</evidence>
<dbReference type="AlphaFoldDB" id="A0A6P2DE41"/>
<organism evidence="3 4">
    <name type="scientific">Gemmata massiliana</name>
    <dbReference type="NCBI Taxonomy" id="1210884"/>
    <lineage>
        <taxon>Bacteria</taxon>
        <taxon>Pseudomonadati</taxon>
        <taxon>Planctomycetota</taxon>
        <taxon>Planctomycetia</taxon>
        <taxon>Gemmatales</taxon>
        <taxon>Gemmataceae</taxon>
        <taxon>Gemmata</taxon>
    </lineage>
</organism>
<keyword evidence="2" id="KW-1133">Transmembrane helix</keyword>
<feature type="compositionally biased region" description="Pro residues" evidence="1">
    <location>
        <begin position="122"/>
        <end position="139"/>
    </location>
</feature>
<evidence type="ECO:0000313" key="4">
    <source>
        <dbReference type="Proteomes" id="UP000464178"/>
    </source>
</evidence>
<dbReference type="KEGG" id="gms:SOIL9_06000"/>